<dbReference type="InterPro" id="IPR013977">
    <property type="entry name" value="GcvT_C"/>
</dbReference>
<dbReference type="Gene3D" id="2.40.30.110">
    <property type="entry name" value="Aminomethyltransferase beta-barrel domains"/>
    <property type="match status" value="1"/>
</dbReference>
<reference evidence="2 3" key="1">
    <citation type="submission" date="2019-05" db="EMBL/GenBank/DDBJ databases">
        <authorList>
            <person name="Hariharan J."/>
            <person name="Choudoir M.J."/>
            <person name="Diebold P."/>
            <person name="Panke-Buisse K."/>
            <person name="Buckley D.H."/>
        </authorList>
    </citation>
    <scope>NUCLEOTIDE SEQUENCE [LARGE SCALE GENOMIC DNA]</scope>
    <source>
        <strain evidence="2 3">SUN51</strain>
    </source>
</reference>
<dbReference type="Proteomes" id="UP000324965">
    <property type="component" value="Unassembled WGS sequence"/>
</dbReference>
<dbReference type="EMBL" id="VDFC01000023">
    <property type="protein sequence ID" value="KAA0940930.1"/>
    <property type="molecule type" value="Genomic_DNA"/>
</dbReference>
<protein>
    <recommendedName>
        <fullName evidence="1">Aminomethyltransferase C-terminal domain-containing protein</fullName>
    </recommendedName>
</protein>
<dbReference type="AlphaFoldDB" id="A0A5B0BFV5"/>
<evidence type="ECO:0000313" key="2">
    <source>
        <dbReference type="EMBL" id="KAA0940930.1"/>
    </source>
</evidence>
<evidence type="ECO:0000259" key="1">
    <source>
        <dbReference type="Pfam" id="PF08669"/>
    </source>
</evidence>
<gene>
    <name evidence="2" type="ORF">FGF04_07725</name>
</gene>
<dbReference type="InterPro" id="IPR029043">
    <property type="entry name" value="GcvT/YgfZ_C"/>
</dbReference>
<feature type="domain" description="Aminomethyltransferase C-terminal" evidence="1">
    <location>
        <begin position="2"/>
        <end position="74"/>
    </location>
</feature>
<name>A0A5B0BFV5_9ACTN</name>
<sequence length="82" mass="8665">PLLLDDPAAVVLGKEPVYVDGVPAGYVTSAAYGYTVGRCVAYAWLPVLAAGTGVSVEYFGEKVGATVADEPLFDPEMRRIRC</sequence>
<dbReference type="RefSeq" id="WP_149510664.1">
    <property type="nucleotide sequence ID" value="NZ_VDFC01000023.1"/>
</dbReference>
<dbReference type="SUPFAM" id="SSF101790">
    <property type="entry name" value="Aminomethyltransferase beta-barrel domain"/>
    <property type="match status" value="1"/>
</dbReference>
<accession>A0A5B0BFV5</accession>
<feature type="non-terminal residue" evidence="2">
    <location>
        <position position="1"/>
    </location>
</feature>
<keyword evidence="3" id="KW-1185">Reference proteome</keyword>
<organism evidence="2 3">
    <name type="scientific">Streptomyces apricus</name>
    <dbReference type="NCBI Taxonomy" id="1828112"/>
    <lineage>
        <taxon>Bacteria</taxon>
        <taxon>Bacillati</taxon>
        <taxon>Actinomycetota</taxon>
        <taxon>Actinomycetes</taxon>
        <taxon>Kitasatosporales</taxon>
        <taxon>Streptomycetaceae</taxon>
        <taxon>Streptomyces</taxon>
    </lineage>
</organism>
<dbReference type="Pfam" id="PF08669">
    <property type="entry name" value="GCV_T_C"/>
    <property type="match status" value="1"/>
</dbReference>
<proteinExistence type="predicted"/>
<evidence type="ECO:0000313" key="3">
    <source>
        <dbReference type="Proteomes" id="UP000324965"/>
    </source>
</evidence>
<comment type="caution">
    <text evidence="2">The sequence shown here is derived from an EMBL/GenBank/DDBJ whole genome shotgun (WGS) entry which is preliminary data.</text>
</comment>
<dbReference type="OrthoDB" id="2055370at2"/>